<organism evidence="2 3">
    <name type="scientific">Lacticaseibacillus paracasei</name>
    <name type="common">Lactobacillus paracasei</name>
    <dbReference type="NCBI Taxonomy" id="1597"/>
    <lineage>
        <taxon>Bacteria</taxon>
        <taxon>Bacillati</taxon>
        <taxon>Bacillota</taxon>
        <taxon>Bacilli</taxon>
        <taxon>Lactobacillales</taxon>
        <taxon>Lactobacillaceae</taxon>
        <taxon>Lacticaseibacillus</taxon>
    </lineage>
</organism>
<protein>
    <submittedName>
        <fullName evidence="2">Phage portal protein, SPP1 family</fullName>
    </submittedName>
</protein>
<sequence length="569" mass="62711">MQLIRSRTQANTSKEVAIILTVQGKGSITDGDVFIFPTDEELTGDDINAFITANDDLVKNKYLPAKKMYLGQHQIIDDAKKDHGPDNRLVGNLAHYIVDTYNGFYIGIPPKITLDNTQDNTVLQEWNDTNSVQDKLSEISKQAAIYGRALAFLYQDENSNTCIAYSSPINSFIIYDDTVAHKAIAFVMYWHDEDKTLTGKVYLRDGIYALDMTRLEGTDGFNPFNEVPAVEFFMNTERQGIFENVETLINALDKVLSQKANQNEYFDNAYLVLKGLKLDEDDDGNPKLDLNGNQIIYAPDADSAQGVAEFLTKPDGDAIQEHLIDRLISMIYQISMVANLNDEAFSGNSSGVALQYKLLPMRNLAANQDRKFTQSLRSLYKIAFSVGTILPESKSDDWQKLNFAFSRNLPENITDEADAASKLKGLVSDQTMLSTLSFVDDPKAEMKRIADEAAQKAKDAAANSPSSPDFQKFMNGEDASGTDAKTVQQVSLNGSQITSMISIVQQVASHALPRESAIQMLTSAFPFDEEKAAEILGDAGKGFELTPDGKPSTDGGSNDDNNDSATDSE</sequence>
<evidence type="ECO:0000256" key="1">
    <source>
        <dbReference type="SAM" id="MobiDB-lite"/>
    </source>
</evidence>
<dbReference type="AlphaFoldDB" id="A0A422M329"/>
<dbReference type="InterPro" id="IPR006428">
    <property type="entry name" value="Portal_SPP1-type"/>
</dbReference>
<dbReference type="EMBL" id="LKFS01000054">
    <property type="protein sequence ID" value="RND81493.1"/>
    <property type="molecule type" value="Genomic_DNA"/>
</dbReference>
<dbReference type="Proteomes" id="UP000284716">
    <property type="component" value="Unassembled WGS sequence"/>
</dbReference>
<name>A0A422M329_LACPA</name>
<proteinExistence type="predicted"/>
<feature type="region of interest" description="Disordered" evidence="1">
    <location>
        <begin position="458"/>
        <end position="482"/>
    </location>
</feature>
<feature type="region of interest" description="Disordered" evidence="1">
    <location>
        <begin position="536"/>
        <end position="569"/>
    </location>
</feature>
<evidence type="ECO:0000313" key="2">
    <source>
        <dbReference type="EMBL" id="RND81493.1"/>
    </source>
</evidence>
<dbReference type="NCBIfam" id="TIGR01538">
    <property type="entry name" value="portal_SPP1"/>
    <property type="match status" value="1"/>
</dbReference>
<dbReference type="Pfam" id="PF05133">
    <property type="entry name" value="SPP1_portal"/>
    <property type="match status" value="1"/>
</dbReference>
<gene>
    <name evidence="2" type="ORF">FAM18157_01416</name>
</gene>
<evidence type="ECO:0000313" key="3">
    <source>
        <dbReference type="Proteomes" id="UP000284716"/>
    </source>
</evidence>
<feature type="compositionally biased region" description="Acidic residues" evidence="1">
    <location>
        <begin position="560"/>
        <end position="569"/>
    </location>
</feature>
<reference evidence="2 3" key="1">
    <citation type="journal article" date="2018" name="Front. Microbiol.">
        <title>Conversion of Methionine to Cysteine in Lactobacillus paracasei Depends on the Highly Mobile cysK-ctl-cysE Gene Cluster.</title>
        <authorList>
            <person name="Wuthrich D."/>
            <person name="Irmler S."/>
            <person name="Berthoud H."/>
            <person name="Guggenbuhl B."/>
            <person name="Eugster E."/>
            <person name="Bruggmann R."/>
        </authorList>
    </citation>
    <scope>NUCLEOTIDE SEQUENCE [LARGE SCALE GENOMIC DNA]</scope>
    <source>
        <strain evidence="2 3">FAM18157</strain>
    </source>
</reference>
<accession>A0A422M329</accession>
<dbReference type="InterPro" id="IPR021145">
    <property type="entry name" value="Portal_protein_SPP1_Gp6-like"/>
</dbReference>
<comment type="caution">
    <text evidence="2">The sequence shown here is derived from an EMBL/GenBank/DDBJ whole genome shotgun (WGS) entry which is preliminary data.</text>
</comment>